<dbReference type="Pfam" id="PF03442">
    <property type="entry name" value="CBM_X2"/>
    <property type="match status" value="1"/>
</dbReference>
<dbReference type="GO" id="GO:0008422">
    <property type="term" value="F:beta-glucosidase activity"/>
    <property type="evidence" value="ECO:0007669"/>
    <property type="project" value="TreeGrafter"/>
</dbReference>
<feature type="chain" id="PRO_5038962421" evidence="8">
    <location>
        <begin position="31"/>
        <end position="575"/>
    </location>
</feature>
<accession>A0A917CJE6</accession>
<dbReference type="SUPFAM" id="SSF81296">
    <property type="entry name" value="E set domains"/>
    <property type="match status" value="1"/>
</dbReference>
<evidence type="ECO:0000256" key="3">
    <source>
        <dbReference type="ARBA" id="ARBA00023001"/>
    </source>
</evidence>
<feature type="signal peptide" evidence="8">
    <location>
        <begin position="1"/>
        <end position="30"/>
    </location>
</feature>
<dbReference type="InterPro" id="IPR001547">
    <property type="entry name" value="Glyco_hydro_5"/>
</dbReference>
<dbReference type="PANTHER" id="PTHR31297">
    <property type="entry name" value="GLUCAN ENDO-1,6-BETA-GLUCOSIDASE B"/>
    <property type="match status" value="1"/>
</dbReference>
<proteinExistence type="inferred from homology"/>
<dbReference type="PIRSF" id="PIRSF001043">
    <property type="entry name" value="Endoglucanase_B"/>
    <property type="match status" value="1"/>
</dbReference>
<evidence type="ECO:0000256" key="6">
    <source>
        <dbReference type="ARBA" id="ARBA00023326"/>
    </source>
</evidence>
<keyword evidence="6" id="KW-0624">Polysaccharide degradation</keyword>
<dbReference type="InterPro" id="IPR050386">
    <property type="entry name" value="Glycosyl_hydrolase_5"/>
</dbReference>
<evidence type="ECO:0000256" key="2">
    <source>
        <dbReference type="ARBA" id="ARBA00022801"/>
    </source>
</evidence>
<dbReference type="EMBL" id="BMKR01000017">
    <property type="protein sequence ID" value="GGF90340.1"/>
    <property type="molecule type" value="Genomic_DNA"/>
</dbReference>
<dbReference type="InterPro" id="IPR016282">
    <property type="entry name" value="Glyco_hydro_5_endoGlcnase_B"/>
</dbReference>
<feature type="domain" description="Carbohydrate binding X2" evidence="10">
    <location>
        <begin position="382"/>
        <end position="466"/>
    </location>
</feature>
<evidence type="ECO:0000313" key="12">
    <source>
        <dbReference type="EMBL" id="GGF90340.1"/>
    </source>
</evidence>
<gene>
    <name evidence="12" type="ORF">GCM10010912_39390</name>
</gene>
<dbReference type="InterPro" id="IPR040946">
    <property type="entry name" value="CBM46"/>
</dbReference>
<dbReference type="Pfam" id="PF18448">
    <property type="entry name" value="CBM46"/>
    <property type="match status" value="1"/>
</dbReference>
<dbReference type="InterPro" id="IPR017853">
    <property type="entry name" value="GH"/>
</dbReference>
<evidence type="ECO:0000256" key="8">
    <source>
        <dbReference type="SAM" id="SignalP"/>
    </source>
</evidence>
<dbReference type="GO" id="GO:0005576">
    <property type="term" value="C:extracellular region"/>
    <property type="evidence" value="ECO:0007669"/>
    <property type="project" value="TreeGrafter"/>
</dbReference>
<evidence type="ECO:0000313" key="13">
    <source>
        <dbReference type="Proteomes" id="UP000637643"/>
    </source>
</evidence>
<dbReference type="InterPro" id="IPR005102">
    <property type="entry name" value="Carbo-bd_X2"/>
</dbReference>
<dbReference type="InterPro" id="IPR014756">
    <property type="entry name" value="Ig_E-set"/>
</dbReference>
<keyword evidence="1 8" id="KW-0732">Signal</keyword>
<evidence type="ECO:0000256" key="5">
    <source>
        <dbReference type="ARBA" id="ARBA00023295"/>
    </source>
</evidence>
<dbReference type="RefSeq" id="WP_229696238.1">
    <property type="nucleotide sequence ID" value="NZ_BMKR01000017.1"/>
</dbReference>
<organism evidence="12 13">
    <name type="scientific">Paenibacillus albidus</name>
    <dbReference type="NCBI Taxonomy" id="2041023"/>
    <lineage>
        <taxon>Bacteria</taxon>
        <taxon>Bacillati</taxon>
        <taxon>Bacillota</taxon>
        <taxon>Bacilli</taxon>
        <taxon>Bacillales</taxon>
        <taxon>Paenibacillaceae</taxon>
        <taxon>Paenibacillus</taxon>
    </lineage>
</organism>
<keyword evidence="4" id="KW-0119">Carbohydrate metabolism</keyword>
<dbReference type="InterPro" id="IPR013783">
    <property type="entry name" value="Ig-like_fold"/>
</dbReference>
<dbReference type="InterPro" id="IPR018087">
    <property type="entry name" value="Glyco_hydro_5_CS"/>
</dbReference>
<feature type="domain" description="Endoglucanase B carbohydrate binding" evidence="11">
    <location>
        <begin position="470"/>
        <end position="573"/>
    </location>
</feature>
<dbReference type="Pfam" id="PF00150">
    <property type="entry name" value="Cellulase"/>
    <property type="match status" value="1"/>
</dbReference>
<dbReference type="AlphaFoldDB" id="A0A917CJE6"/>
<dbReference type="GO" id="GO:0009986">
    <property type="term" value="C:cell surface"/>
    <property type="evidence" value="ECO:0007669"/>
    <property type="project" value="TreeGrafter"/>
</dbReference>
<protein>
    <submittedName>
        <fullName evidence="12">Endoglucanase</fullName>
    </submittedName>
</protein>
<comment type="similarity">
    <text evidence="7">Belongs to the glycosyl hydrolase 5 (cellulase A) family.</text>
</comment>
<evidence type="ECO:0000259" key="11">
    <source>
        <dbReference type="Pfam" id="PF18448"/>
    </source>
</evidence>
<feature type="domain" description="Glycoside hydrolase family 5" evidence="9">
    <location>
        <begin position="71"/>
        <end position="352"/>
    </location>
</feature>
<evidence type="ECO:0000256" key="1">
    <source>
        <dbReference type="ARBA" id="ARBA00022729"/>
    </source>
</evidence>
<evidence type="ECO:0000259" key="10">
    <source>
        <dbReference type="Pfam" id="PF03442"/>
    </source>
</evidence>
<dbReference type="PANTHER" id="PTHR31297:SF17">
    <property type="entry name" value="ENDOGLUCANASE"/>
    <property type="match status" value="1"/>
</dbReference>
<dbReference type="SUPFAM" id="SSF51445">
    <property type="entry name" value="(Trans)glycosidases"/>
    <property type="match status" value="1"/>
</dbReference>
<reference evidence="12" key="1">
    <citation type="journal article" date="2014" name="Int. J. Syst. Evol. Microbiol.">
        <title>Complete genome sequence of Corynebacterium casei LMG S-19264T (=DSM 44701T), isolated from a smear-ripened cheese.</title>
        <authorList>
            <consortium name="US DOE Joint Genome Institute (JGI-PGF)"/>
            <person name="Walter F."/>
            <person name="Albersmeier A."/>
            <person name="Kalinowski J."/>
            <person name="Ruckert C."/>
        </authorList>
    </citation>
    <scope>NUCLEOTIDE SEQUENCE</scope>
    <source>
        <strain evidence="12">CGMCC 1.16134</strain>
    </source>
</reference>
<keyword evidence="5 7" id="KW-0326">Glycosidase</keyword>
<evidence type="ECO:0000259" key="9">
    <source>
        <dbReference type="Pfam" id="PF00150"/>
    </source>
</evidence>
<evidence type="ECO:0000256" key="7">
    <source>
        <dbReference type="RuleBase" id="RU361153"/>
    </source>
</evidence>
<dbReference type="GO" id="GO:0030245">
    <property type="term" value="P:cellulose catabolic process"/>
    <property type="evidence" value="ECO:0007669"/>
    <property type="project" value="UniProtKB-KW"/>
</dbReference>
<keyword evidence="2 7" id="KW-0378">Hydrolase</keyword>
<dbReference type="Gene3D" id="3.20.20.80">
    <property type="entry name" value="Glycosidases"/>
    <property type="match status" value="1"/>
</dbReference>
<name>A0A917CJE6_9BACL</name>
<keyword evidence="13" id="KW-1185">Reference proteome</keyword>
<reference evidence="12" key="2">
    <citation type="submission" date="2020-09" db="EMBL/GenBank/DDBJ databases">
        <authorList>
            <person name="Sun Q."/>
            <person name="Zhou Y."/>
        </authorList>
    </citation>
    <scope>NUCLEOTIDE SEQUENCE</scope>
    <source>
        <strain evidence="12">CGMCC 1.16134</strain>
    </source>
</reference>
<comment type="caution">
    <text evidence="12">The sequence shown here is derived from an EMBL/GenBank/DDBJ whole genome shotgun (WGS) entry which is preliminary data.</text>
</comment>
<dbReference type="Gene3D" id="2.60.40.10">
    <property type="entry name" value="Immunoglobulins"/>
    <property type="match status" value="1"/>
</dbReference>
<sequence length="575" mass="63943">MTKTMRVHKSFWSLALVTSLLLSLFSPAAAAAADPTLSASAASKSKMQAYVEDMQPGWNLGNTLDATGADETSWGNPRVTKKLIQQIAGQGYKSIRIPVTWDQHMGAAPDYTIDKAYLDRVEEVVGWALDAKLYVMINVHHDSWLWVSSMEPKHDEVLARYNAAWTQIADRFKDKSAKLMFESINEPRFSEGGTTDEAKMTEMLKELNTSFHTIIRSSGGKNDSRPLVLPGVETSPTQERINELYKTITELNDPNLIATVHYYGFWPFSVNIAGYTTFEKDTKNDIVQTFDNVYNTFVAKGIPVIVGEYGLLGFDKNTGVIEQGEKLKFFEFLTYYLKEKKITTMLWDNGQHFNRTTYKWSDPELFNVMKEGLKSRSSNAASDLIYLKKGAAPQDTAVLLNLNGNKLTSLSVNDKKLDKGKDYSLNGETLTLKASLLKKLTAANKYGVNAVITAKFNKGANWNFNVILSDTAKLSSTQGTTEAFTIPAVFNGNQLATMEAVYAAGGNAGPQDWTSYKEFGYTFSPAYDTGGIKLLPDFFKDVKDGEVKLTFHFWNGDKIQYKIVKNGTSVVGTAL</sequence>
<dbReference type="PROSITE" id="PS00659">
    <property type="entry name" value="GLYCOSYL_HYDROL_F5"/>
    <property type="match status" value="1"/>
</dbReference>
<dbReference type="Proteomes" id="UP000637643">
    <property type="component" value="Unassembled WGS sequence"/>
</dbReference>
<keyword evidence="3" id="KW-0136">Cellulose degradation</keyword>
<evidence type="ECO:0000256" key="4">
    <source>
        <dbReference type="ARBA" id="ARBA00023277"/>
    </source>
</evidence>